<evidence type="ECO:0000256" key="3">
    <source>
        <dbReference type="ARBA" id="ARBA00021840"/>
    </source>
</evidence>
<dbReference type="RefSeq" id="WP_137098738.1">
    <property type="nucleotide sequence ID" value="NZ_CP039865.1"/>
</dbReference>
<name>A0A4D7QJ12_9HYPH</name>
<keyword evidence="5" id="KW-0233">DNA recombination</keyword>
<dbReference type="EMBL" id="CP039865">
    <property type="protein sequence ID" value="QCK85404.1"/>
    <property type="molecule type" value="Genomic_DNA"/>
</dbReference>
<evidence type="ECO:0000313" key="8">
    <source>
        <dbReference type="Proteomes" id="UP000298588"/>
    </source>
</evidence>
<evidence type="ECO:0000256" key="6">
    <source>
        <dbReference type="SAM" id="Phobius"/>
    </source>
</evidence>
<keyword evidence="6" id="KW-0472">Membrane</keyword>
<dbReference type="PANTHER" id="PTHR30563">
    <property type="entry name" value="DNA RECOMBINATION PROTEIN RMUC"/>
    <property type="match status" value="1"/>
</dbReference>
<dbReference type="PANTHER" id="PTHR30563:SF0">
    <property type="entry name" value="DNA RECOMBINATION PROTEIN RMUC"/>
    <property type="match status" value="1"/>
</dbReference>
<evidence type="ECO:0000313" key="7">
    <source>
        <dbReference type="EMBL" id="QCK85404.1"/>
    </source>
</evidence>
<evidence type="ECO:0000256" key="1">
    <source>
        <dbReference type="ARBA" id="ARBA00003416"/>
    </source>
</evidence>
<keyword evidence="6" id="KW-1133">Transmembrane helix</keyword>
<keyword evidence="8" id="KW-1185">Reference proteome</keyword>
<reference evidence="7 8" key="1">
    <citation type="submission" date="2019-04" db="EMBL/GenBank/DDBJ databases">
        <title>Phreatobacter aquaticus sp. nov.</title>
        <authorList>
            <person name="Choi A."/>
            <person name="Baek K."/>
        </authorList>
    </citation>
    <scope>NUCLEOTIDE SEQUENCE [LARGE SCALE GENOMIC DNA]</scope>
    <source>
        <strain evidence="7 8">NMCR1094</strain>
    </source>
</reference>
<protein>
    <recommendedName>
        <fullName evidence="3">DNA recombination protein RmuC homolog</fullName>
    </recommendedName>
</protein>
<proteinExistence type="inferred from homology"/>
<evidence type="ECO:0000256" key="2">
    <source>
        <dbReference type="ARBA" id="ARBA00009840"/>
    </source>
</evidence>
<dbReference type="Pfam" id="PF02646">
    <property type="entry name" value="RmuC"/>
    <property type="match status" value="1"/>
</dbReference>
<dbReference type="Proteomes" id="UP000298588">
    <property type="component" value="Chromosome"/>
</dbReference>
<comment type="function">
    <text evidence="1">Involved in DNA recombination.</text>
</comment>
<feature type="transmembrane region" description="Helical" evidence="6">
    <location>
        <begin position="20"/>
        <end position="37"/>
    </location>
</feature>
<sequence>MSDIVLILAGRPVTAGESVLALIGLALVMLVVIFFVMRRQSRSREMEAERAAFHAQELEDRMAEMVRNQSVLTGRLQAMAEGMGSSHSDLSRALGERLDGLSTRLGQSLEGQTRTTVENLGRLNERLAVIDNAQKNLTDLAGQVVSLKDVLANKQARGAFGQGRMEAILADGLPSNGYELQPTMEGGKRPDAIIRLASGAPGLVVDAKFPLEAITLWREAKSEDLKKAAAQRLRSDIAVHVKDISEKYLIPGVTQDMALMFVPSEGIYADLHEHFDDVMQRAFRARVMVVSPSLLMLAVQVVQGLLRDERMRDEAKVIQKEVSLLLDDVSRLSERVLNLQRHFGQASDDLGQILTSADKIAKRGGRIEALEFEDRPAPAAVPGAIARLPLKGSMAAE</sequence>
<comment type="similarity">
    <text evidence="2">Belongs to the RmuC family.</text>
</comment>
<gene>
    <name evidence="7" type="primary">rmuC</name>
    <name evidence="7" type="ORF">E8L99_06295</name>
</gene>
<dbReference type="GO" id="GO:0006310">
    <property type="term" value="P:DNA recombination"/>
    <property type="evidence" value="ECO:0007669"/>
    <property type="project" value="UniProtKB-KW"/>
</dbReference>
<accession>A0A4D7QJ12</accession>
<dbReference type="AlphaFoldDB" id="A0A4D7QJ12"/>
<dbReference type="KEGG" id="paqt:E8L99_06295"/>
<keyword evidence="6" id="KW-0812">Transmembrane</keyword>
<evidence type="ECO:0000256" key="4">
    <source>
        <dbReference type="ARBA" id="ARBA00023054"/>
    </source>
</evidence>
<feature type="transmembrane region" description="Helical" evidence="6">
    <location>
        <begin position="287"/>
        <end position="306"/>
    </location>
</feature>
<dbReference type="OrthoDB" id="370725at2"/>
<dbReference type="InterPro" id="IPR003798">
    <property type="entry name" value="DNA_recombination_RmuC"/>
</dbReference>
<evidence type="ECO:0000256" key="5">
    <source>
        <dbReference type="ARBA" id="ARBA00023172"/>
    </source>
</evidence>
<keyword evidence="4" id="KW-0175">Coiled coil</keyword>
<organism evidence="7 8">
    <name type="scientific">Phreatobacter aquaticus</name>
    <dbReference type="NCBI Taxonomy" id="2570229"/>
    <lineage>
        <taxon>Bacteria</taxon>
        <taxon>Pseudomonadati</taxon>
        <taxon>Pseudomonadota</taxon>
        <taxon>Alphaproteobacteria</taxon>
        <taxon>Hyphomicrobiales</taxon>
        <taxon>Phreatobacteraceae</taxon>
        <taxon>Phreatobacter</taxon>
    </lineage>
</organism>